<evidence type="ECO:0000313" key="1">
    <source>
        <dbReference type="EMBL" id="CEG05303.1"/>
    </source>
</evidence>
<dbReference type="AlphaFoldDB" id="A0A090MDU5"/>
<sequence length="60" mass="6932">MCHDVTIHYMCAECGQSPIPNGPLGYTLEERIQVKEMWTSGITEDLLSDYYNAFLRFMPD</sequence>
<reference evidence="1" key="1">
    <citation type="submission" date="2013-05" db="EMBL/GenBank/DDBJ databases">
        <title>Draft genome sequences of six wheat associated Fusarium spp. isolates.</title>
        <authorList>
            <person name="Moolhuijzen P.M."/>
            <person name="Manners J.M."/>
            <person name="Wilcox S."/>
            <person name="Bellgard M.I."/>
            <person name="Gardiner D.M."/>
        </authorList>
    </citation>
    <scope>NUCLEOTIDE SEQUENCE</scope>
    <source>
        <strain evidence="1">CS3069</strain>
    </source>
</reference>
<organism evidence="1">
    <name type="scientific">Fusarium clavum</name>
    <dbReference type="NCBI Taxonomy" id="2594811"/>
    <lineage>
        <taxon>Eukaryota</taxon>
        <taxon>Fungi</taxon>
        <taxon>Dikarya</taxon>
        <taxon>Ascomycota</taxon>
        <taxon>Pezizomycotina</taxon>
        <taxon>Sordariomycetes</taxon>
        <taxon>Hypocreomycetidae</taxon>
        <taxon>Hypocreales</taxon>
        <taxon>Nectriaceae</taxon>
        <taxon>Fusarium</taxon>
        <taxon>Fusarium incarnatum-equiseti species complex</taxon>
    </lineage>
</organism>
<name>A0A090MDU5_9HYPO</name>
<comment type="caution">
    <text evidence="1">The sequence shown here is derived from an EMBL/GenBank/DDBJ whole genome shotgun (WGS) entry which is preliminary data.</text>
</comment>
<gene>
    <name evidence="1" type="ORF">BN850_0107680</name>
</gene>
<dbReference type="EMBL" id="CBMI010003569">
    <property type="protein sequence ID" value="CEG05303.1"/>
    <property type="molecule type" value="Genomic_DNA"/>
</dbReference>
<proteinExistence type="predicted"/>
<protein>
    <submittedName>
        <fullName evidence="1">WGS project CBMI000000000 data, contig CS3069_c003571</fullName>
    </submittedName>
</protein>
<accession>A0A090MDU5</accession>